<evidence type="ECO:0000256" key="1">
    <source>
        <dbReference type="ARBA" id="ARBA00002254"/>
    </source>
</evidence>
<evidence type="ECO:0000313" key="12">
    <source>
        <dbReference type="Proteomes" id="UP000002217"/>
    </source>
</evidence>
<keyword evidence="7 10" id="KW-0283">Flagellar rotation</keyword>
<keyword evidence="4 10" id="KW-1003">Cell membrane</keyword>
<evidence type="ECO:0000256" key="3">
    <source>
        <dbReference type="ARBA" id="ARBA00008281"/>
    </source>
</evidence>
<dbReference type="KEGG" id="dae:Dtox_0697"/>
<evidence type="ECO:0000256" key="10">
    <source>
        <dbReference type="RuleBase" id="RU364125"/>
    </source>
</evidence>
<comment type="function">
    <text evidence="1 10">Controls the rotational direction of flagella during chemotaxis.</text>
</comment>
<feature type="transmembrane region" description="Helical" evidence="10">
    <location>
        <begin position="21"/>
        <end position="43"/>
    </location>
</feature>
<keyword evidence="6 10" id="KW-0812">Transmembrane</keyword>
<dbReference type="OrthoDB" id="166089at2"/>
<evidence type="ECO:0000313" key="11">
    <source>
        <dbReference type="EMBL" id="ACV61611.1"/>
    </source>
</evidence>
<dbReference type="PANTHER" id="PTHR35091:SF2">
    <property type="entry name" value="FLAGELLAR PROTEIN FLIL"/>
    <property type="match status" value="1"/>
</dbReference>
<sequence length="157" mass="17790">MATEKPEKKSEGQETKKSKNKLIIIIIAIVVLLASAAGSYYFFVIKAHSSKETKKEEPKPEISTFELGSIVVNLADQGHFLRVSPVLEYEKDEKMAEEVKTRKSEIIDQVITILRKKSVENCSKSLESIKEEIIAAANKSMEEPVFKRLYFVELLVQ</sequence>
<organism evidence="11 12">
    <name type="scientific">Desulfofarcimen acetoxidans (strain ATCC 49208 / DSM 771 / KCTC 5769 / VKM B-1644 / 5575)</name>
    <name type="common">Desulfotomaculum acetoxidans</name>
    <dbReference type="NCBI Taxonomy" id="485916"/>
    <lineage>
        <taxon>Bacteria</taxon>
        <taxon>Bacillati</taxon>
        <taxon>Bacillota</taxon>
        <taxon>Clostridia</taxon>
        <taxon>Eubacteriales</taxon>
        <taxon>Peptococcaceae</taxon>
        <taxon>Desulfofarcimen</taxon>
    </lineage>
</organism>
<dbReference type="HOGENOM" id="CLU_099018_6_3_9"/>
<proteinExistence type="inferred from homology"/>
<evidence type="ECO:0000256" key="7">
    <source>
        <dbReference type="ARBA" id="ARBA00022779"/>
    </source>
</evidence>
<gene>
    <name evidence="11" type="ordered locus">Dtox_0697</name>
</gene>
<comment type="subcellular location">
    <subcellularLocation>
        <location evidence="2">Cell membrane</location>
        <topology evidence="2">Single-pass membrane protein</topology>
    </subcellularLocation>
</comment>
<comment type="similarity">
    <text evidence="3 10">Belongs to the FliL family.</text>
</comment>
<keyword evidence="9 10" id="KW-0472">Membrane</keyword>
<keyword evidence="11" id="KW-0966">Cell projection</keyword>
<evidence type="ECO:0000256" key="4">
    <source>
        <dbReference type="ARBA" id="ARBA00022475"/>
    </source>
</evidence>
<dbReference type="PANTHER" id="PTHR35091">
    <property type="entry name" value="FLAGELLAR PROTEIN FLIL"/>
    <property type="match status" value="1"/>
</dbReference>
<evidence type="ECO:0000256" key="8">
    <source>
        <dbReference type="ARBA" id="ARBA00022989"/>
    </source>
</evidence>
<dbReference type="GO" id="GO:0009425">
    <property type="term" value="C:bacterial-type flagellum basal body"/>
    <property type="evidence" value="ECO:0007669"/>
    <property type="project" value="InterPro"/>
</dbReference>
<dbReference type="Proteomes" id="UP000002217">
    <property type="component" value="Chromosome"/>
</dbReference>
<dbReference type="InterPro" id="IPR005503">
    <property type="entry name" value="FliL"/>
</dbReference>
<keyword evidence="11" id="KW-0282">Flagellum</keyword>
<name>C8W1G6_DESAS</name>
<keyword evidence="12" id="KW-1185">Reference proteome</keyword>
<dbReference type="STRING" id="485916.Dtox_0697"/>
<reference evidence="11 12" key="1">
    <citation type="journal article" date="2009" name="Stand. Genomic Sci.">
        <title>Complete genome sequence of Desulfotomaculum acetoxidans type strain (5575).</title>
        <authorList>
            <person name="Spring S."/>
            <person name="Lapidus A."/>
            <person name="Schroder M."/>
            <person name="Gleim D."/>
            <person name="Sims D."/>
            <person name="Meincke L."/>
            <person name="Glavina Del Rio T."/>
            <person name="Tice H."/>
            <person name="Copeland A."/>
            <person name="Cheng J.F."/>
            <person name="Lucas S."/>
            <person name="Chen F."/>
            <person name="Nolan M."/>
            <person name="Bruce D."/>
            <person name="Goodwin L."/>
            <person name="Pitluck S."/>
            <person name="Ivanova N."/>
            <person name="Mavromatis K."/>
            <person name="Mikhailova N."/>
            <person name="Pati A."/>
            <person name="Chen A."/>
            <person name="Palaniappan K."/>
            <person name="Land M."/>
            <person name="Hauser L."/>
            <person name="Chang Y.J."/>
            <person name="Jeffries C.D."/>
            <person name="Chain P."/>
            <person name="Saunders E."/>
            <person name="Brettin T."/>
            <person name="Detter J.C."/>
            <person name="Goker M."/>
            <person name="Bristow J."/>
            <person name="Eisen J.A."/>
            <person name="Markowitz V."/>
            <person name="Hugenholtz P."/>
            <person name="Kyrpides N.C."/>
            <person name="Klenk H.P."/>
            <person name="Han C."/>
        </authorList>
    </citation>
    <scope>NUCLEOTIDE SEQUENCE [LARGE SCALE GENOMIC DNA]</scope>
    <source>
        <strain evidence="12">ATCC 49208 / DSM 771 / VKM B-1644</strain>
    </source>
</reference>
<dbReference type="GO" id="GO:0006935">
    <property type="term" value="P:chemotaxis"/>
    <property type="evidence" value="ECO:0007669"/>
    <property type="project" value="UniProtKB-KW"/>
</dbReference>
<evidence type="ECO:0000256" key="5">
    <source>
        <dbReference type="ARBA" id="ARBA00022500"/>
    </source>
</evidence>
<evidence type="ECO:0000256" key="9">
    <source>
        <dbReference type="ARBA" id="ARBA00023136"/>
    </source>
</evidence>
<protein>
    <recommendedName>
        <fullName evidence="10">Flagellar protein FliL</fullName>
    </recommendedName>
</protein>
<dbReference type="eggNOG" id="COG1580">
    <property type="taxonomic scope" value="Bacteria"/>
</dbReference>
<dbReference type="Pfam" id="PF03748">
    <property type="entry name" value="FliL"/>
    <property type="match status" value="1"/>
</dbReference>
<keyword evidence="11" id="KW-0969">Cilium</keyword>
<evidence type="ECO:0000256" key="2">
    <source>
        <dbReference type="ARBA" id="ARBA00004162"/>
    </source>
</evidence>
<keyword evidence="5 10" id="KW-0145">Chemotaxis</keyword>
<dbReference type="EMBL" id="CP001720">
    <property type="protein sequence ID" value="ACV61611.1"/>
    <property type="molecule type" value="Genomic_DNA"/>
</dbReference>
<dbReference type="GO" id="GO:0071978">
    <property type="term" value="P:bacterial-type flagellum-dependent swarming motility"/>
    <property type="evidence" value="ECO:0007669"/>
    <property type="project" value="TreeGrafter"/>
</dbReference>
<dbReference type="GO" id="GO:0005886">
    <property type="term" value="C:plasma membrane"/>
    <property type="evidence" value="ECO:0007669"/>
    <property type="project" value="UniProtKB-SubCell"/>
</dbReference>
<accession>C8W1G6</accession>
<dbReference type="RefSeq" id="WP_015756329.1">
    <property type="nucleotide sequence ID" value="NC_013216.1"/>
</dbReference>
<evidence type="ECO:0000256" key="6">
    <source>
        <dbReference type="ARBA" id="ARBA00022692"/>
    </source>
</evidence>
<dbReference type="AlphaFoldDB" id="C8W1G6"/>
<keyword evidence="8 10" id="KW-1133">Transmembrane helix</keyword>